<reference evidence="1 2" key="1">
    <citation type="submission" date="2017-06" db="EMBL/GenBank/DDBJ databases">
        <authorList>
            <person name="Kim H.J."/>
            <person name="Triplett B.A."/>
        </authorList>
    </citation>
    <scope>NUCLEOTIDE SEQUENCE [LARGE SCALE GENOMIC DNA]</scope>
</reference>
<protein>
    <submittedName>
        <fullName evidence="1">Uncharacterized protein</fullName>
    </submittedName>
</protein>
<dbReference type="EMBL" id="MF285619">
    <property type="protein sequence ID" value="ASZ78792.1"/>
    <property type="molecule type" value="Genomic_DNA"/>
</dbReference>
<name>A0A249Y2A4_9CAUD</name>
<gene>
    <name evidence="1" type="ORF">2050H1_026</name>
</gene>
<dbReference type="Proteomes" id="UP000224362">
    <property type="component" value="Segment"/>
</dbReference>
<sequence>MLESKLFLKEADDEGSEDSLVWVGSFNGTTIEIYERADTGAEEIYAGVDDGVTLEKAAADLAAFLDSAQPEDYQAHVSEDDPSIMLITIGGKPYSAFAIEGEGEDRVVVGDLQIDDDEMDYLQVNGVLPDPKFGDMDLGDVDGDDDFWDGE</sequence>
<accession>A0A249Y2A4</accession>
<proteinExistence type="predicted"/>
<evidence type="ECO:0000313" key="1">
    <source>
        <dbReference type="EMBL" id="ASZ78792.1"/>
    </source>
</evidence>
<evidence type="ECO:0000313" key="2">
    <source>
        <dbReference type="Proteomes" id="UP000224362"/>
    </source>
</evidence>
<organism evidence="1 2">
    <name type="scientific">Serratia phage 2050H1</name>
    <dbReference type="NCBI Taxonomy" id="2024250"/>
    <lineage>
        <taxon>Viruses</taxon>
        <taxon>Duplodnaviria</taxon>
        <taxon>Heunggongvirae</taxon>
        <taxon>Uroviricota</taxon>
        <taxon>Caudoviricetes</taxon>
        <taxon>Pantevenvirales</taxon>
        <taxon>Ackermannviridae</taxon>
        <taxon>Miltonvirus</taxon>
        <taxon>Miltonvirus MAM1</taxon>
    </lineage>
</organism>